<dbReference type="EMBL" id="LKEA01000012">
    <property type="protein sequence ID" value="ROW05717.1"/>
    <property type="molecule type" value="Genomic_DNA"/>
</dbReference>
<dbReference type="STRING" id="356882.A0A423WQL4"/>
<reference evidence="2 3" key="1">
    <citation type="submission" date="2015-09" db="EMBL/GenBank/DDBJ databases">
        <title>Host preference determinants of Valsa canker pathogens revealed by comparative genomics.</title>
        <authorList>
            <person name="Yin Z."/>
            <person name="Huang L."/>
        </authorList>
    </citation>
    <scope>NUCLEOTIDE SEQUENCE [LARGE SCALE GENOMIC DNA]</scope>
    <source>
        <strain evidence="2 3">03-1</strain>
    </source>
</reference>
<dbReference type="PANTHER" id="PTHR38790">
    <property type="entry name" value="2EXR DOMAIN-CONTAINING PROTEIN-RELATED"/>
    <property type="match status" value="1"/>
</dbReference>
<sequence>MPPLRDGIAATAHHQNSSPFFERLPFEIREKIYDELWQMHDTRWHIHAPGQHSVPVFPCITHPDDEDTRYANFKASRGDDAVDWESRLRSPWNTHWKCAEAAATRWSGSSRKRKTSANDYIRFTPEYARPHEQGSPLFVCKRMYLEAVERLDNILTFSFTDMIVARNFLARYPDRTIRNVEISLRVKPLFTELYYPGPDGEPQPHIDGLPVTAKDNPWEDLCRRIAALPNLRQLHVYLDSEDLRPWHKRVNERKFFEQLFQARALNYFLYLPDIPDEPELCGLPGSYLDDPEVMEKAPFQIRRGPRPNNWQLHLSRISQSLPENWSHTLWNQVTGRIWPG</sequence>
<evidence type="ECO:0000313" key="2">
    <source>
        <dbReference type="EMBL" id="ROW05717.1"/>
    </source>
</evidence>
<feature type="domain" description="DUF7730" evidence="1">
    <location>
        <begin position="13"/>
        <end position="265"/>
    </location>
</feature>
<evidence type="ECO:0000313" key="3">
    <source>
        <dbReference type="Proteomes" id="UP000283895"/>
    </source>
</evidence>
<gene>
    <name evidence="2" type="ORF">VMCG_05164</name>
</gene>
<dbReference type="AlphaFoldDB" id="A0A423WQL4"/>
<protein>
    <recommendedName>
        <fullName evidence="1">DUF7730 domain-containing protein</fullName>
    </recommendedName>
</protein>
<organism evidence="2 3">
    <name type="scientific">Cytospora schulzeri</name>
    <dbReference type="NCBI Taxonomy" id="448051"/>
    <lineage>
        <taxon>Eukaryota</taxon>
        <taxon>Fungi</taxon>
        <taxon>Dikarya</taxon>
        <taxon>Ascomycota</taxon>
        <taxon>Pezizomycotina</taxon>
        <taxon>Sordariomycetes</taxon>
        <taxon>Sordariomycetidae</taxon>
        <taxon>Diaporthales</taxon>
        <taxon>Cytosporaceae</taxon>
        <taxon>Cytospora</taxon>
    </lineage>
</organism>
<name>A0A423WQL4_9PEZI</name>
<proteinExistence type="predicted"/>
<accession>A0A423WQL4</accession>
<dbReference type="Pfam" id="PF24864">
    <property type="entry name" value="DUF7730"/>
    <property type="match status" value="1"/>
</dbReference>
<dbReference type="OrthoDB" id="4757095at2759"/>
<comment type="caution">
    <text evidence="2">The sequence shown here is derived from an EMBL/GenBank/DDBJ whole genome shotgun (WGS) entry which is preliminary data.</text>
</comment>
<dbReference type="Proteomes" id="UP000283895">
    <property type="component" value="Unassembled WGS sequence"/>
</dbReference>
<dbReference type="InterPro" id="IPR056632">
    <property type="entry name" value="DUF7730"/>
</dbReference>
<evidence type="ECO:0000259" key="1">
    <source>
        <dbReference type="Pfam" id="PF24864"/>
    </source>
</evidence>
<keyword evidence="3" id="KW-1185">Reference proteome</keyword>